<dbReference type="Proteomes" id="UP000433181">
    <property type="component" value="Unassembled WGS sequence"/>
</dbReference>
<accession>A0A6I2UMU7</accession>
<evidence type="ECO:0000256" key="5">
    <source>
        <dbReference type="ARBA" id="ARBA00022989"/>
    </source>
</evidence>
<evidence type="ECO:0000259" key="8">
    <source>
        <dbReference type="PROSITE" id="PS50850"/>
    </source>
</evidence>
<dbReference type="PROSITE" id="PS50850">
    <property type="entry name" value="MFS"/>
    <property type="match status" value="1"/>
</dbReference>
<keyword evidence="3" id="KW-1003">Cell membrane</keyword>
<evidence type="ECO:0000256" key="3">
    <source>
        <dbReference type="ARBA" id="ARBA00022475"/>
    </source>
</evidence>
<feature type="transmembrane region" description="Helical" evidence="7">
    <location>
        <begin position="315"/>
        <end position="333"/>
    </location>
</feature>
<feature type="transmembrane region" description="Helical" evidence="7">
    <location>
        <begin position="353"/>
        <end position="372"/>
    </location>
</feature>
<dbReference type="PANTHER" id="PTHR43124">
    <property type="entry name" value="PURINE EFFLUX PUMP PBUE"/>
    <property type="match status" value="1"/>
</dbReference>
<comment type="caution">
    <text evidence="9">The sequence shown here is derived from an EMBL/GenBank/DDBJ whole genome shotgun (WGS) entry which is preliminary data.</text>
</comment>
<feature type="transmembrane region" description="Helical" evidence="7">
    <location>
        <begin position="116"/>
        <end position="137"/>
    </location>
</feature>
<feature type="transmembrane region" description="Helical" evidence="7">
    <location>
        <begin position="264"/>
        <end position="283"/>
    </location>
</feature>
<dbReference type="InterPro" id="IPR050189">
    <property type="entry name" value="MFS_Efflux_Transporters"/>
</dbReference>
<feature type="transmembrane region" description="Helical" evidence="7">
    <location>
        <begin position="149"/>
        <end position="171"/>
    </location>
</feature>
<dbReference type="EMBL" id="VUNR01000057">
    <property type="protein sequence ID" value="MSU10086.1"/>
    <property type="molecule type" value="Genomic_DNA"/>
</dbReference>
<proteinExistence type="predicted"/>
<protein>
    <submittedName>
        <fullName evidence="9">MFS transporter</fullName>
    </submittedName>
</protein>
<dbReference type="InterPro" id="IPR020846">
    <property type="entry name" value="MFS_dom"/>
</dbReference>
<dbReference type="AlphaFoldDB" id="A0A6I2UMU7"/>
<keyword evidence="6 7" id="KW-0472">Membrane</keyword>
<evidence type="ECO:0000256" key="4">
    <source>
        <dbReference type="ARBA" id="ARBA00022692"/>
    </source>
</evidence>
<feature type="transmembrane region" description="Helical" evidence="7">
    <location>
        <begin position="68"/>
        <end position="87"/>
    </location>
</feature>
<evidence type="ECO:0000256" key="7">
    <source>
        <dbReference type="SAM" id="Phobius"/>
    </source>
</evidence>
<feature type="transmembrane region" description="Helical" evidence="7">
    <location>
        <begin position="378"/>
        <end position="399"/>
    </location>
</feature>
<evidence type="ECO:0000256" key="2">
    <source>
        <dbReference type="ARBA" id="ARBA00022448"/>
    </source>
</evidence>
<dbReference type="InterPro" id="IPR036259">
    <property type="entry name" value="MFS_trans_sf"/>
</dbReference>
<comment type="subcellular location">
    <subcellularLocation>
        <location evidence="1">Cell membrane</location>
        <topology evidence="1">Multi-pass membrane protein</topology>
    </subcellularLocation>
</comment>
<feature type="transmembrane region" description="Helical" evidence="7">
    <location>
        <begin position="183"/>
        <end position="204"/>
    </location>
</feature>
<evidence type="ECO:0000256" key="1">
    <source>
        <dbReference type="ARBA" id="ARBA00004651"/>
    </source>
</evidence>
<reference evidence="9 10" key="1">
    <citation type="submission" date="2019-08" db="EMBL/GenBank/DDBJ databases">
        <title>In-depth cultivation of the pig gut microbiome towards novel bacterial diversity and tailored functional studies.</title>
        <authorList>
            <person name="Wylensek D."/>
            <person name="Hitch T.C.A."/>
            <person name="Clavel T."/>
        </authorList>
    </citation>
    <scope>NUCLEOTIDE SEQUENCE [LARGE SCALE GENOMIC DNA]</scope>
    <source>
        <strain evidence="9 10">WCA-693-APC-5D-A</strain>
    </source>
</reference>
<name>A0A6I2UMU7_9FIRM</name>
<organism evidence="9 10">
    <name type="scientific">Anaerovibrio slackiae</name>
    <dbReference type="NCBI Taxonomy" id="2652309"/>
    <lineage>
        <taxon>Bacteria</taxon>
        <taxon>Bacillati</taxon>
        <taxon>Bacillota</taxon>
        <taxon>Negativicutes</taxon>
        <taxon>Selenomonadales</taxon>
        <taxon>Selenomonadaceae</taxon>
        <taxon>Anaerovibrio</taxon>
    </lineage>
</organism>
<dbReference type="PANTHER" id="PTHR43124:SF4">
    <property type="entry name" value="SUGAR EFFLUX TRANSPORTER"/>
    <property type="match status" value="1"/>
</dbReference>
<evidence type="ECO:0000256" key="6">
    <source>
        <dbReference type="ARBA" id="ARBA00023136"/>
    </source>
</evidence>
<dbReference type="GO" id="GO:0005886">
    <property type="term" value="C:plasma membrane"/>
    <property type="evidence" value="ECO:0007669"/>
    <property type="project" value="UniProtKB-SubCell"/>
</dbReference>
<dbReference type="GO" id="GO:0022857">
    <property type="term" value="F:transmembrane transporter activity"/>
    <property type="evidence" value="ECO:0007669"/>
    <property type="project" value="InterPro"/>
</dbReference>
<feature type="domain" description="Major facilitator superfamily (MFS) profile" evidence="8">
    <location>
        <begin position="29"/>
        <end position="404"/>
    </location>
</feature>
<dbReference type="Pfam" id="PF07690">
    <property type="entry name" value="MFS_1"/>
    <property type="match status" value="1"/>
</dbReference>
<sequence>MAVSVSRNQERDFLLNNQEAGLSMREWLPLAGMTCAAFLFNTSEFMPIGLLSAIAEDFAMTEAEIGRIVSIYAWVVMVLSMPLMVWASRYGLRALILSTLGVFILSNSLASLANDFWTLLGARLVLACAHAIYWSIATPAAVRLVEPKFKAIAMSMLVAGSSLAVILGLPVGRIIGLQLGWRMSFFAMAAVAVVILLYMVVVFPKLPKTEPFSFRQLPELLHNKVLMGLYGVNILVPMSQYTAYSYIEPFMKQVGGMSDNMITTALMMLGVAGMAGSMLFARLYERCSRYYLAGTILGLAASLMALHPLSGSEYLLLPLIVLWGIFMTSYGMASQAEVLQATTLSSAPVAMSIYSGIFNFGIGGGTWAGGVICTELSMAYIGYGGAVFALLGFGVSLWLRGQVAASCNE</sequence>
<dbReference type="InterPro" id="IPR011701">
    <property type="entry name" value="MFS"/>
</dbReference>
<keyword evidence="5 7" id="KW-1133">Transmembrane helix</keyword>
<feature type="transmembrane region" description="Helical" evidence="7">
    <location>
        <begin position="27"/>
        <end position="48"/>
    </location>
</feature>
<keyword evidence="4 7" id="KW-0812">Transmembrane</keyword>
<evidence type="ECO:0000313" key="10">
    <source>
        <dbReference type="Proteomes" id="UP000433181"/>
    </source>
</evidence>
<gene>
    <name evidence="9" type="ORF">FYJ84_14140</name>
</gene>
<dbReference type="SUPFAM" id="SSF103473">
    <property type="entry name" value="MFS general substrate transporter"/>
    <property type="match status" value="1"/>
</dbReference>
<dbReference type="CDD" id="cd17324">
    <property type="entry name" value="MFS_NepI_like"/>
    <property type="match status" value="1"/>
</dbReference>
<feature type="transmembrane region" description="Helical" evidence="7">
    <location>
        <begin position="94"/>
        <end position="110"/>
    </location>
</feature>
<keyword evidence="2" id="KW-0813">Transport</keyword>
<keyword evidence="10" id="KW-1185">Reference proteome</keyword>
<dbReference type="Gene3D" id="1.20.1250.20">
    <property type="entry name" value="MFS general substrate transporter like domains"/>
    <property type="match status" value="1"/>
</dbReference>
<evidence type="ECO:0000313" key="9">
    <source>
        <dbReference type="EMBL" id="MSU10086.1"/>
    </source>
</evidence>
<feature type="transmembrane region" description="Helical" evidence="7">
    <location>
        <begin position="290"/>
        <end position="309"/>
    </location>
</feature>